<organism evidence="1 2">
    <name type="scientific">Gordonia westfalica</name>
    <dbReference type="NCBI Taxonomy" id="158898"/>
    <lineage>
        <taxon>Bacteria</taxon>
        <taxon>Bacillati</taxon>
        <taxon>Actinomycetota</taxon>
        <taxon>Actinomycetes</taxon>
        <taxon>Mycobacteriales</taxon>
        <taxon>Gordoniaceae</taxon>
        <taxon>Gordonia</taxon>
    </lineage>
</organism>
<name>A0A1H2K6J1_9ACTN</name>
<proteinExistence type="predicted"/>
<evidence type="ECO:0000313" key="1">
    <source>
        <dbReference type="EMBL" id="SDU64334.1"/>
    </source>
</evidence>
<protein>
    <submittedName>
        <fullName evidence="1">Uncharacterized protein</fullName>
    </submittedName>
</protein>
<reference evidence="1 2" key="1">
    <citation type="submission" date="2016-10" db="EMBL/GenBank/DDBJ databases">
        <authorList>
            <person name="de Groot N.N."/>
        </authorList>
    </citation>
    <scope>NUCLEOTIDE SEQUENCE [LARGE SCALE GENOMIC DNA]</scope>
    <source>
        <strain evidence="1 2">DSM 44215</strain>
    </source>
</reference>
<dbReference type="STRING" id="158898.SAMN04488548_1342911"/>
<dbReference type="Proteomes" id="UP000183180">
    <property type="component" value="Unassembled WGS sequence"/>
</dbReference>
<accession>A0A1H2K6J1</accession>
<evidence type="ECO:0000313" key="2">
    <source>
        <dbReference type="Proteomes" id="UP000183180"/>
    </source>
</evidence>
<dbReference type="EMBL" id="FNLM01000034">
    <property type="protein sequence ID" value="SDU64334.1"/>
    <property type="molecule type" value="Genomic_DNA"/>
</dbReference>
<sequence length="76" mass="8373">MVTDREVLRAAAEAVRALMRRRQAAQQLRSDGGWAPPDPELLALGIECDEVIYNQRAEATDLADRLAAVLGDAWEP</sequence>
<dbReference type="AlphaFoldDB" id="A0A1H2K6J1"/>
<gene>
    <name evidence="1" type="ORF">SAMN04488548_1342911</name>
</gene>